<dbReference type="VEuPathDB" id="TriTrypDB:TcG_05085"/>
<name>A0A2V2V3I0_TRYCR</name>
<evidence type="ECO:0000313" key="2">
    <source>
        <dbReference type="EMBL" id="PWU90771.1"/>
    </source>
</evidence>
<dbReference type="VEuPathDB" id="TriTrypDB:C4B63_48g120"/>
<evidence type="ECO:0000256" key="1">
    <source>
        <dbReference type="SAM" id="MobiDB-lite"/>
    </source>
</evidence>
<dbReference type="VEuPathDB" id="TriTrypDB:TCDM_03179"/>
<dbReference type="VEuPathDB" id="TriTrypDB:TCSYLVIO_004947"/>
<sequence length="1538" mass="167804">MLRSSYIWFHGQAARSHSVLAALLRIRQQHQRPSHPINRRDASLQVISPSRDLSVSSSQERQQLVDEAMKILRKEVRGGDALSDVDAASAAFCVEVGKLLSVAAVFGAATTTPRVAEALQWVRTNKKQLVSTRQVMSICVPLLNLKDGKTAGRRFVIEELSGPLLQALESPASPTVSSESDLKQHRSAIVSVFSLVGRLLESDGGDADEGKKVMGEESVFPVPPAEDRPMFYQRTLLFFTKAVDALLTLAEQSLPPLEISESVYILQACQRLERDSEGKSIEEVRAGLNRVRPMIDAALGPSTSGTTKRPGDVCQLLSVVSKLQDTHHMADLSRAALGLLPLALASASAKEICAALQVLVRLSGSSPEVTEPLLLRRVLEAVRPKLFLIAETHPASMRHVECSLLMSTLSRLEEELADDLVNLLCGCFTASMDLAQPAQLIPFLQGLFRCSEAASRSSADTHNVPFWEVARLPSVRPCIEKAADRVIAWAAADAITDSESAQLLLLFSQLRYTRVLAVYVALEKKLVLTVDHLSRGLSNDDSNGNVAESISSSGRIGNGDDDVAGHFVGGDDGSSELKQKSLAAANGIALTSVLMNALYAFQNEAVTVVREEEECLQRAGKLYETLRQGAVESLTRTRNPKAFVMLLHVLMPEGKRGRGGGGGRSATLESDVTTASVVNSASRPLDAVAPQVCLLAPVSNAYEVGAMAKAVGEFMAHGLIGEEGAQRAMEAILERSEAVELSSYDAQSLLEGMRRVRVVSIPPSLLHRLATLLQNTPQKTTMMLRRLLPVLKTITMKPIFQEALIKLTEVAMANACTIMSTNASSPPPFRDTALLAHVLAQLYDLSLEPLVLNLVVKEEMGMTEEAEEETKEDENGEGEADFLDDGTTDEPDEFIHHQHHHHLLTVTKKAFLALGDVACSSLQQHVDSADDLTRTQIPPQEIVMLVQSFEKVGVRHHALLYEVVPLVRDMSGSMEPLELSLLLNAFARLGAWNGRVLNTLASNVAAQIKTCSLKQCQSILQALQSSGFLRPGAFLSTTEYKTTLLRDWRPACTPTTQASIDPLVVLATSVVERMTTLVERPESVSAMLESQSLEDVAAVVRVLGFFVQPPQPAFDTYFEMAMKKFVLDSKDIMDDSSPLRQRKWLMVALFLKGHLGKLQRYHRQCISAQAMADSITAHETTLLSLTPGLRLMAEEKVADLYYTCCVFAMVYNVKFSPEAASTILQVISEKLQEEDVARNPRRVSSALRHLTKLSSKHIGAPGIVHKIALDSAWHLVAQLQGNAAEERDCSSPECSSSAAAVMLEVLCMSHLLTLPYLVEEKQKLQQVLFFFSNHLRKNDISRLSAAECSILVLSTAVGTAMQSRCQVNVAWLDEVQHGILLKEKHLSVHDAVNILLAGALCCDEGIVQAETVRCASRVLVGQMGKTDWTGLRLLPELYRLATAGDACFMAWCKRLQQVAGDDTTAPVACGVLEVFERVLPALLRALRSAEKGTTPTLCWQCRVDVAEQYQRCAKTCGDERGLADALAELVKKETCASS</sequence>
<dbReference type="VEuPathDB" id="TriTrypDB:TcCLB.509729.10"/>
<evidence type="ECO:0000313" key="3">
    <source>
        <dbReference type="Proteomes" id="UP000246121"/>
    </source>
</evidence>
<dbReference type="VEuPathDB" id="TriTrypDB:BCY84_10816"/>
<reference evidence="2 3" key="1">
    <citation type="journal article" date="2018" name="Microb. Genom.">
        <title>Expanding an expanded genome: long-read sequencing of Trypanosoma cruzi.</title>
        <authorList>
            <person name="Berna L."/>
            <person name="Rodriguez M."/>
            <person name="Chiribao M.L."/>
            <person name="Parodi-Talice A."/>
            <person name="Pita S."/>
            <person name="Rijo G."/>
            <person name="Alvarez-Valin F."/>
            <person name="Robello C."/>
        </authorList>
    </citation>
    <scope>NUCLEOTIDE SEQUENCE [LARGE SCALE GENOMIC DNA]</scope>
    <source>
        <strain evidence="2 3">Dm28c</strain>
    </source>
</reference>
<protein>
    <submittedName>
        <fullName evidence="2">Uncharacterized protein</fullName>
    </submittedName>
</protein>
<dbReference type="VEuPathDB" id="TriTrypDB:C3747_40g146"/>
<gene>
    <name evidence="2" type="ORF">C4B63_48g120</name>
</gene>
<comment type="caution">
    <text evidence="2">The sequence shown here is derived from an EMBL/GenBank/DDBJ whole genome shotgun (WGS) entry which is preliminary data.</text>
</comment>
<dbReference type="CDD" id="cd23674">
    <property type="entry name" value="MPSS4"/>
    <property type="match status" value="1"/>
</dbReference>
<feature type="region of interest" description="Disordered" evidence="1">
    <location>
        <begin position="863"/>
        <end position="887"/>
    </location>
</feature>
<dbReference type="SUPFAM" id="SSF48371">
    <property type="entry name" value="ARM repeat"/>
    <property type="match status" value="1"/>
</dbReference>
<dbReference type="VEuPathDB" id="TriTrypDB:TcBrA4_0016780"/>
<dbReference type="VEuPathDB" id="TriTrypDB:TcCLB.507641.40"/>
<organism evidence="2 3">
    <name type="scientific">Trypanosoma cruzi</name>
    <dbReference type="NCBI Taxonomy" id="5693"/>
    <lineage>
        <taxon>Eukaryota</taxon>
        <taxon>Discoba</taxon>
        <taxon>Euglenozoa</taxon>
        <taxon>Kinetoplastea</taxon>
        <taxon>Metakinetoplastina</taxon>
        <taxon>Trypanosomatida</taxon>
        <taxon>Trypanosomatidae</taxon>
        <taxon>Trypanosoma</taxon>
        <taxon>Schizotrypanum</taxon>
    </lineage>
</organism>
<dbReference type="VEuPathDB" id="TriTrypDB:Tc_MARK_3695"/>
<dbReference type="EMBL" id="PRFA01000048">
    <property type="protein sequence ID" value="PWU90771.1"/>
    <property type="molecule type" value="Genomic_DNA"/>
</dbReference>
<accession>A0A2V2V3I0</accession>
<dbReference type="InterPro" id="IPR016024">
    <property type="entry name" value="ARM-type_fold"/>
</dbReference>
<dbReference type="VEuPathDB" id="TriTrypDB:ECC02_001851"/>
<proteinExistence type="predicted"/>
<dbReference type="VEuPathDB" id="TriTrypDB:TcCL_ESM02212"/>
<dbReference type="Proteomes" id="UP000246121">
    <property type="component" value="Unassembled WGS sequence"/>
</dbReference>